<name>A0A3S9VP91_9BACT</name>
<evidence type="ECO:0000313" key="2">
    <source>
        <dbReference type="EMBL" id="AZS28358.1"/>
    </source>
</evidence>
<dbReference type="KEGG" id="buy:D8S85_01525"/>
<dbReference type="AlphaFoldDB" id="A0A3S9VP91"/>
<sequence>MILTENKLKELTLAADVLSEAHQQTRFFSIGQHASVFLSHKHDEISQLKRVAYILEELHASIYVDWLDNSMPKKTSGTTATIIKQQIQKYDKFILVATDGAIDSKWCNWELGYGDAQKFDLGKIALFPIAQNDGSWKGSEYMQIYPTIQYYSGTEKYSNGNLIPRGYYYCYNDKDGNYRIKKLYDWIVS</sequence>
<dbReference type="SUPFAM" id="SSF52200">
    <property type="entry name" value="Toll/Interleukin receptor TIR domain"/>
    <property type="match status" value="1"/>
</dbReference>
<gene>
    <name evidence="2" type="ORF">D8S85_01525</name>
</gene>
<dbReference type="Gene3D" id="3.40.50.10140">
    <property type="entry name" value="Toll/interleukin-1 receptor homology (TIR) domain"/>
    <property type="match status" value="1"/>
</dbReference>
<dbReference type="InterPro" id="IPR035897">
    <property type="entry name" value="Toll_tir_struct_dom_sf"/>
</dbReference>
<feature type="domain" description="TIR" evidence="1">
    <location>
        <begin position="36"/>
        <end position="132"/>
    </location>
</feature>
<dbReference type="OrthoDB" id="9810385at2"/>
<protein>
    <submittedName>
        <fullName evidence="2">TIR domain-containing protein</fullName>
    </submittedName>
</protein>
<accession>A0A3S9VP91</accession>
<dbReference type="InterPro" id="IPR000157">
    <property type="entry name" value="TIR_dom"/>
</dbReference>
<dbReference type="Proteomes" id="UP000270673">
    <property type="component" value="Chromosome"/>
</dbReference>
<evidence type="ECO:0000313" key="3">
    <source>
        <dbReference type="Proteomes" id="UP000270673"/>
    </source>
</evidence>
<dbReference type="RefSeq" id="WP_106624498.1">
    <property type="nucleotide sequence ID" value="NZ_CP032819.1"/>
</dbReference>
<dbReference type="Pfam" id="PF13676">
    <property type="entry name" value="TIR_2"/>
    <property type="match status" value="1"/>
</dbReference>
<proteinExistence type="predicted"/>
<reference evidence="2 3" key="1">
    <citation type="submission" date="2018-10" db="EMBL/GenBank/DDBJ databases">
        <title>Butyricimonas faecalis sp. nov., isolated from human faeces and emended description of the genus Butyricimonas.</title>
        <authorList>
            <person name="Le Roy T."/>
            <person name="Van der Smissen P."/>
            <person name="Paquot A."/>
            <person name="Delzenne N."/>
            <person name="Muccioli G."/>
            <person name="Collet J.-F."/>
            <person name="Cani P.D."/>
        </authorList>
    </citation>
    <scope>NUCLEOTIDE SEQUENCE [LARGE SCALE GENOMIC DNA]</scope>
    <source>
        <strain evidence="2 3">H184</strain>
    </source>
</reference>
<dbReference type="EMBL" id="CP032819">
    <property type="protein sequence ID" value="AZS28358.1"/>
    <property type="molecule type" value="Genomic_DNA"/>
</dbReference>
<organism evidence="2 3">
    <name type="scientific">Butyricimonas faecalis</name>
    <dbReference type="NCBI Taxonomy" id="2093856"/>
    <lineage>
        <taxon>Bacteria</taxon>
        <taxon>Pseudomonadati</taxon>
        <taxon>Bacteroidota</taxon>
        <taxon>Bacteroidia</taxon>
        <taxon>Bacteroidales</taxon>
        <taxon>Odoribacteraceae</taxon>
        <taxon>Butyricimonas</taxon>
    </lineage>
</organism>
<dbReference type="GO" id="GO:0007165">
    <property type="term" value="P:signal transduction"/>
    <property type="evidence" value="ECO:0007669"/>
    <property type="project" value="InterPro"/>
</dbReference>
<evidence type="ECO:0000259" key="1">
    <source>
        <dbReference type="Pfam" id="PF13676"/>
    </source>
</evidence>
<keyword evidence="3" id="KW-1185">Reference proteome</keyword>